<sequence length="269" mass="31890">MEIHKLSSYTTVDYLYNSSNSVYILLGDTDEFINKRIILLMNNIELYYVYEINVNDEDELYHSFITSNVVCPIKQRINLMLYKEYKKVIGSCVINNDGNIKMYSQPDKLHVYVLCYRCKGDIKTITMIKCHQLLKPEKDIVIDGYQVNDSSFFYTSPNLIKQINMDKSDLFYKNILLRKEINCLIRNQSSNLYDMLNKYIVSLNDTDIWKVIVSDELFDSGDIEKLIKFDYDRDKFHAFVRAWYSGQLSNCKEENEKIKSVYEMIEKRI</sequence>
<proteinExistence type="predicted"/>
<evidence type="ECO:0000256" key="2">
    <source>
        <dbReference type="ARBA" id="ARBA00022844"/>
    </source>
</evidence>
<gene>
    <name evidence="4" type="ORF">pepv_071</name>
</gene>
<organism evidence="4 5">
    <name type="scientific">Penguinpox virus</name>
    <dbReference type="NCBI Taxonomy" id="648998"/>
    <lineage>
        <taxon>Viruses</taxon>
        <taxon>Varidnaviria</taxon>
        <taxon>Bamfordvirae</taxon>
        <taxon>Nucleocytoviricota</taxon>
        <taxon>Pokkesviricetes</taxon>
        <taxon>Chitovirales</taxon>
        <taxon>Poxviridae</taxon>
        <taxon>Chordopoxvirinae</taxon>
        <taxon>Avipoxvirus</taxon>
        <taxon>Avipoxvirus penguinpox</taxon>
    </lineage>
</organism>
<accession>A0A068EET9</accession>
<dbReference type="Proteomes" id="UP000140838">
    <property type="component" value="Genome"/>
</dbReference>
<comment type="function">
    <text evidence="3">Late protein which is part of a large complex required for early virion morphogenesis. This complex participates in the formation of virosomes and the incorporation of virosomal contents into nascent immature virions.</text>
</comment>
<evidence type="ECO:0000256" key="3">
    <source>
        <dbReference type="ARBA" id="ARBA00024939"/>
    </source>
</evidence>
<dbReference type="KEGG" id="vg:19738075"/>
<keyword evidence="2" id="KW-0946">Virion</keyword>
<comment type="subcellular location">
    <subcellularLocation>
        <location evidence="1">Virion</location>
    </subcellularLocation>
</comment>
<dbReference type="GeneID" id="19738075"/>
<dbReference type="InterPro" id="IPR007660">
    <property type="entry name" value="Poxvirus_D3"/>
</dbReference>
<protein>
    <submittedName>
        <fullName evidence="4">Virion protein</fullName>
    </submittedName>
</protein>
<dbReference type="Pfam" id="PF04580">
    <property type="entry name" value="Pox_D3"/>
    <property type="match status" value="1"/>
</dbReference>
<evidence type="ECO:0000313" key="4">
    <source>
        <dbReference type="EMBL" id="AID46809.1"/>
    </source>
</evidence>
<reference evidence="4 5" key="1">
    <citation type="journal article" date="2014" name="BMC Genomics">
        <title>The complete genome sequences of poxviruses isolated from a penguin and a pigeon in South Africa and comparison to other sequenced avipoxviruses.</title>
        <authorList>
            <person name="Offerman K."/>
            <person name="Carulei O."/>
            <person name="van der Walt A.P."/>
            <person name="Douglass N."/>
            <person name="Williamson A.L."/>
        </authorList>
    </citation>
    <scope>NUCLEOTIDE SEQUENCE [LARGE SCALE GENOMIC DNA]</scope>
    <source>
        <strain evidence="4">PSan92</strain>
    </source>
</reference>
<dbReference type="GO" id="GO:0044423">
    <property type="term" value="C:virion component"/>
    <property type="evidence" value="ECO:0007669"/>
    <property type="project" value="UniProtKB-KW"/>
</dbReference>
<name>A0A068EET9_9POXV</name>
<dbReference type="RefSeq" id="YP_009046067.1">
    <property type="nucleotide sequence ID" value="NC_024446.1"/>
</dbReference>
<keyword evidence="5" id="KW-1185">Reference proteome</keyword>
<evidence type="ECO:0000256" key="1">
    <source>
        <dbReference type="ARBA" id="ARBA00004328"/>
    </source>
</evidence>
<dbReference type="EMBL" id="KJ859677">
    <property type="protein sequence ID" value="AID46809.1"/>
    <property type="molecule type" value="Genomic_DNA"/>
</dbReference>
<evidence type="ECO:0000313" key="5">
    <source>
        <dbReference type="Proteomes" id="UP000140838"/>
    </source>
</evidence>